<evidence type="ECO:0000313" key="7">
    <source>
        <dbReference type="Proteomes" id="UP001314229"/>
    </source>
</evidence>
<dbReference type="SMART" id="SM00013">
    <property type="entry name" value="LRRNT"/>
    <property type="match status" value="1"/>
</dbReference>
<gene>
    <name evidence="6" type="ORF">FSCOSCO3_A005492</name>
</gene>
<evidence type="ECO:0000313" key="6">
    <source>
        <dbReference type="EMBL" id="CAK6980611.1"/>
    </source>
</evidence>
<dbReference type="PANTHER" id="PTHR45712">
    <property type="entry name" value="AGAP008170-PA"/>
    <property type="match status" value="1"/>
</dbReference>
<reference evidence="6 7" key="1">
    <citation type="submission" date="2024-01" db="EMBL/GenBank/DDBJ databases">
        <authorList>
            <person name="Alioto T."/>
            <person name="Alioto T."/>
            <person name="Gomez Garrido J."/>
        </authorList>
    </citation>
    <scope>NUCLEOTIDE SEQUENCE [LARGE SCALE GENOMIC DNA]</scope>
</reference>
<dbReference type="PROSITE" id="PS51450">
    <property type="entry name" value="LRR"/>
    <property type="match status" value="3"/>
</dbReference>
<sequence>MAADVHTLCLSGACVWTGRQTSVRFSKRSERESSAVDMAFPKHSILQALSVLLLASVLVRCQAPLEPEEEEEEETINEADITIAPTKTDLIECPTDCSCTTEGAVDCAGVDLVEFPSKLSDQTRQLSLQNNKIEEITVEHISHLHQLETLNLQNNWLTTDGLEDEGFEVLEQLAYLYLANNKLASAPKVLPPSLVSADFAANQLTRIFPYTFGQKPKLKSVYLHNNKLSDAGLPDDMFNGSISLEILTLSSNFLRVVPSSLPTSLYRLHLKTNKLEKIPAGAFDRLRNLRELYLQNNLLSNEGMDNETFSQLSSLECLDLSNNNLSVVPTGLPRNLVLLHLEKNSIRSIPGDALTSVRNLEYLLLHNNQLRSRSIHPAAFQGLKKLHTLHMYNNLLERVPRGLPRRAKTLMLLHNSISEIGRNDLIHLYTLTELNLSYNRLTSPKVHREAFRKLRLLETLDLSGNNFLSMPFGLPRSLQVLEIKNNQLDTIPDRALTGMEKLRKLVLSDNELKLNSIYQGAWMELSALSTLDLSANQLSHIPSDLPESLEYLYLQSNRISSVPASAFEGTPNIKGIFLRHNRLAVDSVDESSLAHLSNLQVLDIGNGNSELPFKRDEMEDELET</sequence>
<dbReference type="InterPro" id="IPR050333">
    <property type="entry name" value="SLRP"/>
</dbReference>
<evidence type="ECO:0000256" key="1">
    <source>
        <dbReference type="ARBA" id="ARBA00022614"/>
    </source>
</evidence>
<evidence type="ECO:0000256" key="3">
    <source>
        <dbReference type="ARBA" id="ARBA00022737"/>
    </source>
</evidence>
<dbReference type="Proteomes" id="UP001314229">
    <property type="component" value="Unassembled WGS sequence"/>
</dbReference>
<evidence type="ECO:0000256" key="4">
    <source>
        <dbReference type="ARBA" id="ARBA00023180"/>
    </source>
</evidence>
<dbReference type="PANTHER" id="PTHR45712:SF20">
    <property type="entry name" value="PODOCAN"/>
    <property type="match status" value="1"/>
</dbReference>
<accession>A0AAV1QDE3</accession>
<dbReference type="SUPFAM" id="SSF52058">
    <property type="entry name" value="L domain-like"/>
    <property type="match status" value="2"/>
</dbReference>
<keyword evidence="7" id="KW-1185">Reference proteome</keyword>
<keyword evidence="1" id="KW-0433">Leucine-rich repeat</keyword>
<dbReference type="InterPro" id="IPR032675">
    <property type="entry name" value="LRR_dom_sf"/>
</dbReference>
<dbReference type="SMART" id="SM00369">
    <property type="entry name" value="LRR_TYP"/>
    <property type="match status" value="14"/>
</dbReference>
<dbReference type="FunFam" id="3.80.10.10:FF:001164">
    <property type="entry name" value="GH01279p"/>
    <property type="match status" value="1"/>
</dbReference>
<dbReference type="InterPro" id="IPR003591">
    <property type="entry name" value="Leu-rich_rpt_typical-subtyp"/>
</dbReference>
<dbReference type="Pfam" id="PF13855">
    <property type="entry name" value="LRR_8"/>
    <property type="match status" value="6"/>
</dbReference>
<dbReference type="Gene3D" id="3.80.10.10">
    <property type="entry name" value="Ribonuclease Inhibitor"/>
    <property type="match status" value="5"/>
</dbReference>
<keyword evidence="4" id="KW-0325">Glycoprotein</keyword>
<keyword evidence="2" id="KW-0732">Signal</keyword>
<dbReference type="InterPro" id="IPR000372">
    <property type="entry name" value="LRRNT"/>
</dbReference>
<dbReference type="PRINTS" id="PR00019">
    <property type="entry name" value="LEURICHRPT"/>
</dbReference>
<proteinExistence type="predicted"/>
<dbReference type="EMBL" id="CAWUFR010000710">
    <property type="protein sequence ID" value="CAK6980611.1"/>
    <property type="molecule type" value="Genomic_DNA"/>
</dbReference>
<evidence type="ECO:0000259" key="5">
    <source>
        <dbReference type="SMART" id="SM00013"/>
    </source>
</evidence>
<dbReference type="SMART" id="SM00364">
    <property type="entry name" value="LRR_BAC"/>
    <property type="match status" value="9"/>
</dbReference>
<evidence type="ECO:0000256" key="2">
    <source>
        <dbReference type="ARBA" id="ARBA00022729"/>
    </source>
</evidence>
<dbReference type="InterPro" id="IPR001611">
    <property type="entry name" value="Leu-rich_rpt"/>
</dbReference>
<organism evidence="6 7">
    <name type="scientific">Scomber scombrus</name>
    <name type="common">Atlantic mackerel</name>
    <name type="synonym">Scomber vernalis</name>
    <dbReference type="NCBI Taxonomy" id="13677"/>
    <lineage>
        <taxon>Eukaryota</taxon>
        <taxon>Metazoa</taxon>
        <taxon>Chordata</taxon>
        <taxon>Craniata</taxon>
        <taxon>Vertebrata</taxon>
        <taxon>Euteleostomi</taxon>
        <taxon>Actinopterygii</taxon>
        <taxon>Neopterygii</taxon>
        <taxon>Teleostei</taxon>
        <taxon>Neoteleostei</taxon>
        <taxon>Acanthomorphata</taxon>
        <taxon>Pelagiaria</taxon>
        <taxon>Scombriformes</taxon>
        <taxon>Scombridae</taxon>
        <taxon>Scomber</taxon>
    </lineage>
</organism>
<keyword evidence="3" id="KW-0677">Repeat</keyword>
<comment type="caution">
    <text evidence="6">The sequence shown here is derived from an EMBL/GenBank/DDBJ whole genome shotgun (WGS) entry which is preliminary data.</text>
</comment>
<dbReference type="AlphaFoldDB" id="A0AAV1QDE3"/>
<protein>
    <submittedName>
        <fullName evidence="6">Podocan</fullName>
    </submittedName>
</protein>
<feature type="domain" description="LRRNT" evidence="5">
    <location>
        <begin position="92"/>
        <end position="125"/>
    </location>
</feature>
<dbReference type="GO" id="GO:0005615">
    <property type="term" value="C:extracellular space"/>
    <property type="evidence" value="ECO:0007669"/>
    <property type="project" value="TreeGrafter"/>
</dbReference>
<name>A0AAV1QDE3_SCOSC</name>